<gene>
    <name evidence="2" type="ORF">TBK1r_55310</name>
</gene>
<organism evidence="2 3">
    <name type="scientific">Stieleria magnilauensis</name>
    <dbReference type="NCBI Taxonomy" id="2527963"/>
    <lineage>
        <taxon>Bacteria</taxon>
        <taxon>Pseudomonadati</taxon>
        <taxon>Planctomycetota</taxon>
        <taxon>Planctomycetia</taxon>
        <taxon>Pirellulales</taxon>
        <taxon>Pirellulaceae</taxon>
        <taxon>Stieleria</taxon>
    </lineage>
</organism>
<feature type="region of interest" description="Disordered" evidence="1">
    <location>
        <begin position="116"/>
        <end position="139"/>
    </location>
</feature>
<evidence type="ECO:0000256" key="1">
    <source>
        <dbReference type="SAM" id="MobiDB-lite"/>
    </source>
</evidence>
<sequence>MLGEIKVGRCSRQCYREKRPLKEGEWYYSVVLQNDDEDYERRDYSAEGWEGPPEGSLGHWKCRMPIAGEKKLVLAPRAVLIGLLRQMEDMPEQAKTRYLLALILLRRRFVRVITGPPLAANDPGTPNSETPNSETPGPQMMHFEVVDDGSTIDVAECQIAKSEAESLSESLSELLYCEASEIQQE</sequence>
<name>A0ABX5XWY1_9BACT</name>
<dbReference type="Proteomes" id="UP000318081">
    <property type="component" value="Chromosome"/>
</dbReference>
<protein>
    <submittedName>
        <fullName evidence="2">Uncharacterized protein</fullName>
    </submittedName>
</protein>
<feature type="compositionally biased region" description="Polar residues" evidence="1">
    <location>
        <begin position="124"/>
        <end position="136"/>
    </location>
</feature>
<evidence type="ECO:0000313" key="3">
    <source>
        <dbReference type="Proteomes" id="UP000318081"/>
    </source>
</evidence>
<proteinExistence type="predicted"/>
<evidence type="ECO:0000313" key="2">
    <source>
        <dbReference type="EMBL" id="QDV86512.1"/>
    </source>
</evidence>
<keyword evidence="3" id="KW-1185">Reference proteome</keyword>
<reference evidence="2 3" key="1">
    <citation type="submission" date="2019-02" db="EMBL/GenBank/DDBJ databases">
        <title>Deep-cultivation of Planctomycetes and their phenomic and genomic characterization uncovers novel biology.</title>
        <authorList>
            <person name="Wiegand S."/>
            <person name="Jogler M."/>
            <person name="Boedeker C."/>
            <person name="Pinto D."/>
            <person name="Vollmers J."/>
            <person name="Rivas-Marin E."/>
            <person name="Kohn T."/>
            <person name="Peeters S.H."/>
            <person name="Heuer A."/>
            <person name="Rast P."/>
            <person name="Oberbeckmann S."/>
            <person name="Bunk B."/>
            <person name="Jeske O."/>
            <person name="Meyerdierks A."/>
            <person name="Storesund J.E."/>
            <person name="Kallscheuer N."/>
            <person name="Luecker S."/>
            <person name="Lage O.M."/>
            <person name="Pohl T."/>
            <person name="Merkel B.J."/>
            <person name="Hornburger P."/>
            <person name="Mueller R.-W."/>
            <person name="Bruemmer F."/>
            <person name="Labrenz M."/>
            <person name="Spormann A.M."/>
            <person name="Op den Camp H."/>
            <person name="Overmann J."/>
            <person name="Amann R."/>
            <person name="Jetten M.S.M."/>
            <person name="Mascher T."/>
            <person name="Medema M.H."/>
            <person name="Devos D.P."/>
            <person name="Kaster A.-K."/>
            <person name="Ovreas L."/>
            <person name="Rohde M."/>
            <person name="Galperin M.Y."/>
            <person name="Jogler C."/>
        </authorList>
    </citation>
    <scope>NUCLEOTIDE SEQUENCE [LARGE SCALE GENOMIC DNA]</scope>
    <source>
        <strain evidence="2 3">TBK1r</strain>
    </source>
</reference>
<dbReference type="EMBL" id="CP036432">
    <property type="protein sequence ID" value="QDV86512.1"/>
    <property type="molecule type" value="Genomic_DNA"/>
</dbReference>
<dbReference type="RefSeq" id="WP_145217736.1">
    <property type="nucleotide sequence ID" value="NZ_CP036432.1"/>
</dbReference>
<accession>A0ABX5XWY1</accession>